<protein>
    <submittedName>
        <fullName evidence="1">Uncharacterized protein</fullName>
    </submittedName>
</protein>
<evidence type="ECO:0000313" key="1">
    <source>
        <dbReference type="EMBL" id="KAJ1950405.1"/>
    </source>
</evidence>
<evidence type="ECO:0000313" key="2">
    <source>
        <dbReference type="Proteomes" id="UP001150603"/>
    </source>
</evidence>
<reference evidence="1" key="1">
    <citation type="submission" date="2022-07" db="EMBL/GenBank/DDBJ databases">
        <title>Phylogenomic reconstructions and comparative analyses of Kickxellomycotina fungi.</title>
        <authorList>
            <person name="Reynolds N.K."/>
            <person name="Stajich J.E."/>
            <person name="Barry K."/>
            <person name="Grigoriev I.V."/>
            <person name="Crous P."/>
            <person name="Smith M.E."/>
        </authorList>
    </citation>
    <scope>NUCLEOTIDE SEQUENCE</scope>
    <source>
        <strain evidence="1">NRRL 5244</strain>
    </source>
</reference>
<dbReference type="Proteomes" id="UP001150603">
    <property type="component" value="Unassembled WGS sequence"/>
</dbReference>
<gene>
    <name evidence="1" type="ORF">FBU59_000700</name>
</gene>
<dbReference type="EMBL" id="JANBPW010000210">
    <property type="protein sequence ID" value="KAJ1950405.1"/>
    <property type="molecule type" value="Genomic_DNA"/>
</dbReference>
<organism evidence="1 2">
    <name type="scientific">Linderina macrospora</name>
    <dbReference type="NCBI Taxonomy" id="4868"/>
    <lineage>
        <taxon>Eukaryota</taxon>
        <taxon>Fungi</taxon>
        <taxon>Fungi incertae sedis</taxon>
        <taxon>Zoopagomycota</taxon>
        <taxon>Kickxellomycotina</taxon>
        <taxon>Kickxellomycetes</taxon>
        <taxon>Kickxellales</taxon>
        <taxon>Kickxellaceae</taxon>
        <taxon>Linderina</taxon>
    </lineage>
</organism>
<sequence length="667" mass="76207">MQIPRTIGAHPENRFRPYPPEVVRGGSIVDIRMKRRGPKPKKSKLSHALPDKNTAEKKMPSAADISNLLVNDHRVVLVDRPSTRLGSASSPESNCQEYVGLPETPNAHASMLSFEAASAGDLLDQFYSDKVCTETREAIITFFDIHYAKLPIFHPSTFIRSVVDHTVNPLLIDAIKALSSHNMSGCNINTEKLVASLKSRVLLCMDEQPSLEAVQAMVIMTLLEIFRERHYSLAVLLHATIGLIIQLKWHEIDLYKTKTPETWAEWVEMETKRRVFWAVFQFDNLVSITQGGHSTIIPESIIFVRAPCMDTEWNDVDFASYTPESQIQQPMKTAKDAEHMDAETSIIPSEPATEIRVVVNGAMSHSYAKIIELGSNNCRIVRFLWDAKAGMHDVDKYALSERPFPAANFLEKLPSKGILAYPICRKARLISEYPEFQKYSDRLRRLYKQIQPPERSTDKRSGEGCFRSAMCSQFPVRIRYLMLQCFVCAVLILLHSSNRLSFFTEFDDPPEMHPDDMNPDELRRISLFKTRFGATWSQSLLAKDIEPESWKICVKYAHKLARFIEHNSDLPYDRITYASAQCMFIVLSVLLRQINMCTAALAAGDDSQMSLREWQEERDRCVEETQVVWKKLKEFNTIWTITDMTELMKSLDIDNATTTTEELLCMC</sequence>
<keyword evidence="2" id="KW-1185">Reference proteome</keyword>
<name>A0ACC1JG56_9FUNG</name>
<proteinExistence type="predicted"/>
<accession>A0ACC1JG56</accession>
<comment type="caution">
    <text evidence="1">The sequence shown here is derived from an EMBL/GenBank/DDBJ whole genome shotgun (WGS) entry which is preliminary data.</text>
</comment>